<feature type="domain" description="Crinkler effector protein N-terminal" evidence="4">
    <location>
        <begin position="6"/>
        <end position="109"/>
    </location>
</feature>
<proteinExistence type="predicted"/>
<protein>
    <recommendedName>
        <fullName evidence="4">Crinkler effector protein N-terminal domain-containing protein</fullName>
    </recommendedName>
</protein>
<dbReference type="EMBL" id="JAAAJB010000073">
    <property type="protein sequence ID" value="KAG0267567.1"/>
    <property type="molecule type" value="Genomic_DNA"/>
</dbReference>
<dbReference type="GO" id="GO:0005576">
    <property type="term" value="C:extracellular region"/>
    <property type="evidence" value="ECO:0007669"/>
    <property type="project" value="UniProtKB-SubCell"/>
</dbReference>
<keyword evidence="6" id="KW-1185">Reference proteome</keyword>
<name>A0A9P6QKE9_9FUNG</name>
<comment type="caution">
    <text evidence="5">The sequence shown here is derived from an EMBL/GenBank/DDBJ whole genome shotgun (WGS) entry which is preliminary data.</text>
</comment>
<accession>A0A9P6QKE9</accession>
<dbReference type="AlphaFoldDB" id="A0A9P6QKE9"/>
<evidence type="ECO:0000256" key="2">
    <source>
        <dbReference type="ARBA" id="ARBA00004613"/>
    </source>
</evidence>
<dbReference type="Pfam" id="PF20147">
    <property type="entry name" value="Crinkler"/>
    <property type="match status" value="1"/>
</dbReference>
<evidence type="ECO:0000256" key="3">
    <source>
        <dbReference type="ARBA" id="ARBA00022525"/>
    </source>
</evidence>
<dbReference type="Proteomes" id="UP000807716">
    <property type="component" value="Unassembled WGS sequence"/>
</dbReference>
<keyword evidence="3" id="KW-0964">Secreted</keyword>
<sequence>MNTSSLTVFCVIDGESTFNAFSVEVDPTKTVEHLKDLIKAKLSPEFDDIVAKSLTLWRVSIADGDDDDEQPIVLDSILEKKKLEATRELSEVFETSLHKNTDTIHIIVQRPPLQGNAHAFCDLHTDIKRITDKFFAPGSDVATFLDRFVRGLENLPLTTGSVSGLPRVWLRNKDPRTDTRPSLLFLDLPHPSPSNIRSKYPTSDAILQLIERCPTPGSNVAIFGVSGCGKTRGMIELLSRRWGFYFNAAPNDLGSGDITTLVDHIKPHLQQDRESNNRQARTITYLLLLSRLKILQHCLTISESHQTFTSARWTILQTCPHVLNNDVFNQLFQEFLPALSRHQTPPKEVELMEAVQKELQATKDLLVEHGRLGGLPSFKDRDKLLVVHDEAQILGDSENGRFESMSSDKLSESLLSPILWGFRMISTINLTLLTCGTGLSIFTLDCARSCTPFIKSTKALTDKSKFEYIEFPGWTGRESIEAYVAGLQRLRPTKGARQALDRLLPAEAIQAITERLVGRLRPTVSCVEKTIARGEPGGWKDALDDTETRLVSYDHCREQGNLCNETVRLENKYRENLSIFNELRTVQEVLGLFIFQRYMFGADKLVLQEVVPELVECAFGRIMIVDGVARTILDEPFVLKAAENYFKMRDAGFMKTLDYWVQQSDKAQARGYAWELMMMNVLTETFKIRTLSDWPHEPSIPSQCAMLDGNAVIVGLDEQAFQHGISHEHISMRGFMDAHVNNGSSRRSGAVPPFFFPKANPSGPDIVFCIRVQDRLFPVFVQLKLRQTMATKDVHAAVKTVSASMIEDYVQDLSGLCPNNVFISMVIVYPAEVVAKLRPRPDIQYNLRPRHDSKPTRLTQVQVVIDESNISKIFPKSHVDFLDEIKDPMKRQAEDTL</sequence>
<evidence type="ECO:0000313" key="5">
    <source>
        <dbReference type="EMBL" id="KAG0267567.1"/>
    </source>
</evidence>
<dbReference type="InterPro" id="IPR045379">
    <property type="entry name" value="Crinkler_N"/>
</dbReference>
<reference evidence="5" key="1">
    <citation type="journal article" date="2020" name="Fungal Divers.">
        <title>Resolving the Mortierellaceae phylogeny through synthesis of multi-gene phylogenetics and phylogenomics.</title>
        <authorList>
            <person name="Vandepol N."/>
            <person name="Liber J."/>
            <person name="Desiro A."/>
            <person name="Na H."/>
            <person name="Kennedy M."/>
            <person name="Barry K."/>
            <person name="Grigoriev I.V."/>
            <person name="Miller A.N."/>
            <person name="O'Donnell K."/>
            <person name="Stajich J.E."/>
            <person name="Bonito G."/>
        </authorList>
    </citation>
    <scope>NUCLEOTIDE SEQUENCE</scope>
    <source>
        <strain evidence="5">BC1065</strain>
    </source>
</reference>
<evidence type="ECO:0000256" key="1">
    <source>
        <dbReference type="ARBA" id="ARBA00004340"/>
    </source>
</evidence>
<comment type="subcellular location">
    <subcellularLocation>
        <location evidence="1">Host cell</location>
    </subcellularLocation>
    <subcellularLocation>
        <location evidence="2">Secreted</location>
    </subcellularLocation>
</comment>
<dbReference type="OrthoDB" id="2393824at2759"/>
<organism evidence="5 6">
    <name type="scientific">Actinomortierella ambigua</name>
    <dbReference type="NCBI Taxonomy" id="1343610"/>
    <lineage>
        <taxon>Eukaryota</taxon>
        <taxon>Fungi</taxon>
        <taxon>Fungi incertae sedis</taxon>
        <taxon>Mucoromycota</taxon>
        <taxon>Mortierellomycotina</taxon>
        <taxon>Mortierellomycetes</taxon>
        <taxon>Mortierellales</taxon>
        <taxon>Mortierellaceae</taxon>
        <taxon>Actinomortierella</taxon>
    </lineage>
</organism>
<gene>
    <name evidence="5" type="ORF">DFQ27_008612</name>
</gene>
<evidence type="ECO:0000313" key="6">
    <source>
        <dbReference type="Proteomes" id="UP000807716"/>
    </source>
</evidence>
<dbReference type="GO" id="GO:0043657">
    <property type="term" value="C:host cell"/>
    <property type="evidence" value="ECO:0007669"/>
    <property type="project" value="UniProtKB-SubCell"/>
</dbReference>
<evidence type="ECO:0000259" key="4">
    <source>
        <dbReference type="Pfam" id="PF20147"/>
    </source>
</evidence>